<dbReference type="InParanoid" id="A0A1S3IV92"/>
<dbReference type="SUPFAM" id="SSF47413">
    <property type="entry name" value="lambda repressor-like DNA-binding domains"/>
    <property type="match status" value="1"/>
</dbReference>
<dbReference type="GO" id="GO:0000978">
    <property type="term" value="F:RNA polymerase II cis-regulatory region sequence-specific DNA binding"/>
    <property type="evidence" value="ECO:0007669"/>
    <property type="project" value="TreeGrafter"/>
</dbReference>
<feature type="domain" description="Homeobox" evidence="3">
    <location>
        <begin position="112"/>
        <end position="169"/>
    </location>
</feature>
<dbReference type="Proteomes" id="UP000085678">
    <property type="component" value="Unplaced"/>
</dbReference>
<dbReference type="OrthoDB" id="10052721at2759"/>
<evidence type="ECO:0000256" key="2">
    <source>
        <dbReference type="SAM" id="MobiDB-lite"/>
    </source>
</evidence>
<evidence type="ECO:0000259" key="3">
    <source>
        <dbReference type="PROSITE" id="PS50071"/>
    </source>
</evidence>
<dbReference type="InterPro" id="IPR038216">
    <property type="entry name" value="SATB_CUTL_sf"/>
</dbReference>
<dbReference type="PANTHER" id="PTHR15116">
    <property type="entry name" value="DNA-BINDING PROTEIN SATB FAMILY MEMBER"/>
    <property type="match status" value="1"/>
</dbReference>
<comment type="subcellular location">
    <subcellularLocation>
        <location evidence="1">Nucleus</location>
    </subcellularLocation>
</comment>
<dbReference type="InterPro" id="IPR032355">
    <property type="entry name" value="CUTL"/>
</dbReference>
<dbReference type="PROSITE" id="PS50071">
    <property type="entry name" value="HOMEOBOX_2"/>
    <property type="match status" value="1"/>
</dbReference>
<keyword evidence="5" id="KW-1185">Reference proteome</keyword>
<evidence type="ECO:0000313" key="6">
    <source>
        <dbReference type="RefSeq" id="XP_013402117.1"/>
    </source>
</evidence>
<dbReference type="GeneID" id="106167793"/>
<dbReference type="InterPro" id="IPR039673">
    <property type="entry name" value="SATB1/SATB2"/>
</dbReference>
<dbReference type="AlphaFoldDB" id="A0A1S3IV92"/>
<dbReference type="GO" id="GO:0005634">
    <property type="term" value="C:nucleus"/>
    <property type="evidence" value="ECO:0007669"/>
    <property type="project" value="UniProtKB-SubCell"/>
</dbReference>
<dbReference type="GO" id="GO:0000981">
    <property type="term" value="F:DNA-binding transcription factor activity, RNA polymerase II-specific"/>
    <property type="evidence" value="ECO:0007669"/>
    <property type="project" value="TreeGrafter"/>
</dbReference>
<dbReference type="InterPro" id="IPR001356">
    <property type="entry name" value="HD"/>
</dbReference>
<keyword evidence="1" id="KW-0238">DNA-binding</keyword>
<feature type="domain" description="CUTL" evidence="4">
    <location>
        <begin position="10"/>
        <end position="86"/>
    </location>
</feature>
<dbReference type="PROSITE" id="PS51983">
    <property type="entry name" value="CUTL"/>
    <property type="match status" value="1"/>
</dbReference>
<accession>A0A1S3IV92</accession>
<feature type="DNA-binding region" description="Homeobox" evidence="1">
    <location>
        <begin position="114"/>
        <end position="170"/>
    </location>
</feature>
<dbReference type="STRING" id="7574.A0A1S3IV92"/>
<dbReference type="SUPFAM" id="SSF46689">
    <property type="entry name" value="Homeodomain-like"/>
    <property type="match status" value="1"/>
</dbReference>
<keyword evidence="1" id="KW-0371">Homeobox</keyword>
<feature type="region of interest" description="Disordered" evidence="2">
    <location>
        <begin position="168"/>
        <end position="214"/>
    </location>
</feature>
<dbReference type="SMART" id="SM00389">
    <property type="entry name" value="HOX"/>
    <property type="match status" value="1"/>
</dbReference>
<keyword evidence="1" id="KW-0539">Nucleus</keyword>
<protein>
    <submittedName>
        <fullName evidence="6">Uncharacterized protein LOC106167793</fullName>
    </submittedName>
</protein>
<dbReference type="Gene3D" id="1.10.260.70">
    <property type="entry name" value="SATB, CULT domain"/>
    <property type="match status" value="1"/>
</dbReference>
<dbReference type="Pfam" id="PF16557">
    <property type="entry name" value="CUTL"/>
    <property type="match status" value="1"/>
</dbReference>
<dbReference type="CDD" id="cd00086">
    <property type="entry name" value="homeodomain"/>
    <property type="match status" value="1"/>
</dbReference>
<gene>
    <name evidence="6" type="primary">LOC106167793</name>
</gene>
<proteinExistence type="predicted"/>
<dbReference type="PANTHER" id="PTHR15116:SF16">
    <property type="entry name" value="DEFECTIVE PROVENTRICULUS, ISOFORM A"/>
    <property type="match status" value="1"/>
</dbReference>
<dbReference type="Gene3D" id="1.10.10.60">
    <property type="entry name" value="Homeodomain-like"/>
    <property type="match status" value="1"/>
</dbReference>
<sequence length="214" mass="24716">MSTLIIQSTEVEGSPLSSRAVWTSQLVKRMVLDLLKEMNQPTLAKLSGLSQSMISNIANDKYKAIITSETCKEFGEWYIKYKTEERVKSFASPEKGGNVTPSSRLTFHPKYELPLLRGWFQKTKTPSEPLLIHYVNELNRGHVRQERPKVTLDKLKIWWKNERQKERKQRVKEKEALNQSNSGETREESTGGPQLTQLGLDEGPFERVYQYPDT</sequence>
<evidence type="ECO:0000313" key="5">
    <source>
        <dbReference type="Proteomes" id="UP000085678"/>
    </source>
</evidence>
<evidence type="ECO:0000259" key="4">
    <source>
        <dbReference type="PROSITE" id="PS51983"/>
    </source>
</evidence>
<reference evidence="6" key="1">
    <citation type="submission" date="2025-08" db="UniProtKB">
        <authorList>
            <consortium name="RefSeq"/>
        </authorList>
    </citation>
    <scope>IDENTIFICATION</scope>
    <source>
        <tissue evidence="6">Gonads</tissue>
    </source>
</reference>
<organism evidence="5 6">
    <name type="scientific">Lingula anatina</name>
    <name type="common">Brachiopod</name>
    <name type="synonym">Lingula unguis</name>
    <dbReference type="NCBI Taxonomy" id="7574"/>
    <lineage>
        <taxon>Eukaryota</taxon>
        <taxon>Metazoa</taxon>
        <taxon>Spiralia</taxon>
        <taxon>Lophotrochozoa</taxon>
        <taxon>Brachiopoda</taxon>
        <taxon>Linguliformea</taxon>
        <taxon>Lingulata</taxon>
        <taxon>Lingulida</taxon>
        <taxon>Linguloidea</taxon>
        <taxon>Lingulidae</taxon>
        <taxon>Lingula</taxon>
    </lineage>
</organism>
<dbReference type="KEGG" id="lak:106167793"/>
<dbReference type="RefSeq" id="XP_013402117.1">
    <property type="nucleotide sequence ID" value="XM_013546663.1"/>
</dbReference>
<dbReference type="InterPro" id="IPR009057">
    <property type="entry name" value="Homeodomain-like_sf"/>
</dbReference>
<dbReference type="InterPro" id="IPR010982">
    <property type="entry name" value="Lambda_DNA-bd_dom_sf"/>
</dbReference>
<evidence type="ECO:0000256" key="1">
    <source>
        <dbReference type="PROSITE-ProRule" id="PRU00108"/>
    </source>
</evidence>
<name>A0A1S3IV92_LINAN</name>
<dbReference type="GO" id="GO:0006338">
    <property type="term" value="P:chromatin remodeling"/>
    <property type="evidence" value="ECO:0007669"/>
    <property type="project" value="InterPro"/>
</dbReference>